<evidence type="ECO:0000313" key="13">
    <source>
        <dbReference type="EMBL" id="URE31132.1"/>
    </source>
</evidence>
<keyword evidence="11 12" id="KW-0472">Membrane</keyword>
<evidence type="ECO:0000256" key="12">
    <source>
        <dbReference type="SAM" id="Phobius"/>
    </source>
</evidence>
<keyword evidence="7" id="KW-0999">Mitochondrion inner membrane</keyword>
<evidence type="ECO:0000313" key="14">
    <source>
        <dbReference type="Proteomes" id="UP001055439"/>
    </source>
</evidence>
<dbReference type="InterPro" id="IPR012576">
    <property type="entry name" value="NDUFB3"/>
</dbReference>
<dbReference type="EMBL" id="CP097510">
    <property type="protein sequence ID" value="URE31132.1"/>
    <property type="molecule type" value="Genomic_DNA"/>
</dbReference>
<dbReference type="GO" id="GO:0032981">
    <property type="term" value="P:mitochondrial respiratory chain complex I assembly"/>
    <property type="evidence" value="ECO:0007669"/>
    <property type="project" value="TreeGrafter"/>
</dbReference>
<dbReference type="GO" id="GO:0022900">
    <property type="term" value="P:electron transport chain"/>
    <property type="evidence" value="ECO:0007669"/>
    <property type="project" value="InterPro"/>
</dbReference>
<comment type="function">
    <text evidence="1">Accessory subunit of the mitochondrial membrane respiratory chain NADH dehydrogenase (Complex I), that is believed not to be involved in catalysis. Complex I functions in the transfer of electrons from NADH to the respiratory chain. The immediate electron acceptor for the enzyme is believed to be ubiquinone.</text>
</comment>
<gene>
    <name evidence="13" type="ORF">MUK42_16416</name>
</gene>
<evidence type="ECO:0000256" key="1">
    <source>
        <dbReference type="ARBA" id="ARBA00003195"/>
    </source>
</evidence>
<evidence type="ECO:0000256" key="10">
    <source>
        <dbReference type="ARBA" id="ARBA00023128"/>
    </source>
</evidence>
<dbReference type="PANTHER" id="PTHR15082">
    <property type="entry name" value="NADH-UBIQUINONE OXIDOREDUCTASE B12 SUBUNIT"/>
    <property type="match status" value="1"/>
</dbReference>
<evidence type="ECO:0000256" key="11">
    <source>
        <dbReference type="ARBA" id="ARBA00023136"/>
    </source>
</evidence>
<protein>
    <submittedName>
        <fullName evidence="13">NADH dehydrogenase ubiquinone 1 beta subcomplex subunit</fullName>
    </submittedName>
</protein>
<feature type="transmembrane region" description="Helical" evidence="12">
    <location>
        <begin position="6"/>
        <end position="25"/>
    </location>
</feature>
<dbReference type="OrthoDB" id="521512at2759"/>
<dbReference type="Pfam" id="PF08122">
    <property type="entry name" value="NDUF_B12"/>
    <property type="match status" value="1"/>
</dbReference>
<evidence type="ECO:0000256" key="7">
    <source>
        <dbReference type="ARBA" id="ARBA00022792"/>
    </source>
</evidence>
<keyword evidence="6 12" id="KW-0812">Transmembrane</keyword>
<dbReference type="AlphaFoldDB" id="A0A9E7KT97"/>
<evidence type="ECO:0000256" key="5">
    <source>
        <dbReference type="ARBA" id="ARBA00022660"/>
    </source>
</evidence>
<proteinExistence type="inferred from homology"/>
<evidence type="ECO:0000256" key="2">
    <source>
        <dbReference type="ARBA" id="ARBA00004298"/>
    </source>
</evidence>
<dbReference type="GO" id="GO:0005743">
    <property type="term" value="C:mitochondrial inner membrane"/>
    <property type="evidence" value="ECO:0007669"/>
    <property type="project" value="UniProtKB-SubCell"/>
</dbReference>
<organism evidence="13 14">
    <name type="scientific">Musa troglodytarum</name>
    <name type="common">fe'i banana</name>
    <dbReference type="NCBI Taxonomy" id="320322"/>
    <lineage>
        <taxon>Eukaryota</taxon>
        <taxon>Viridiplantae</taxon>
        <taxon>Streptophyta</taxon>
        <taxon>Embryophyta</taxon>
        <taxon>Tracheophyta</taxon>
        <taxon>Spermatophyta</taxon>
        <taxon>Magnoliopsida</taxon>
        <taxon>Liliopsida</taxon>
        <taxon>Zingiberales</taxon>
        <taxon>Musaceae</taxon>
        <taxon>Musa</taxon>
    </lineage>
</organism>
<keyword evidence="5" id="KW-0679">Respiratory chain</keyword>
<dbReference type="PANTHER" id="PTHR15082:SF2">
    <property type="entry name" value="NADH DEHYDROGENASE [UBIQUINONE] 1 BETA SUBCOMPLEX SUBUNIT 3"/>
    <property type="match status" value="1"/>
</dbReference>
<keyword evidence="9 12" id="KW-1133">Transmembrane helix</keyword>
<evidence type="ECO:0000256" key="4">
    <source>
        <dbReference type="ARBA" id="ARBA00022448"/>
    </source>
</evidence>
<keyword evidence="8" id="KW-0249">Electron transport</keyword>
<keyword evidence="10" id="KW-0496">Mitochondrion</keyword>
<evidence type="ECO:0000256" key="6">
    <source>
        <dbReference type="ARBA" id="ARBA00022692"/>
    </source>
</evidence>
<sequence>MLSNNLLHVTPGLGIAVVAFGIYLGGEAAYNHFHLPEDHPTTHH</sequence>
<dbReference type="Proteomes" id="UP001055439">
    <property type="component" value="Chromosome 8"/>
</dbReference>
<comment type="subcellular location">
    <subcellularLocation>
        <location evidence="2">Mitochondrion inner membrane</location>
        <topology evidence="2">Single-pass membrane protein</topology>
        <orientation evidence="2">Matrix side</orientation>
    </subcellularLocation>
</comment>
<keyword evidence="13" id="KW-0830">Ubiquinone</keyword>
<evidence type="ECO:0000256" key="9">
    <source>
        <dbReference type="ARBA" id="ARBA00022989"/>
    </source>
</evidence>
<accession>A0A9E7KT97</accession>
<name>A0A9E7KT97_9LILI</name>
<evidence type="ECO:0000256" key="8">
    <source>
        <dbReference type="ARBA" id="ARBA00022982"/>
    </source>
</evidence>
<keyword evidence="4" id="KW-0813">Transport</keyword>
<evidence type="ECO:0000256" key="3">
    <source>
        <dbReference type="ARBA" id="ARBA00005667"/>
    </source>
</evidence>
<reference evidence="13" key="1">
    <citation type="submission" date="2022-05" db="EMBL/GenBank/DDBJ databases">
        <title>The Musa troglodytarum L. genome provides insights into the mechanism of non-climacteric behaviour and enrichment of carotenoids.</title>
        <authorList>
            <person name="Wang J."/>
        </authorList>
    </citation>
    <scope>NUCLEOTIDE SEQUENCE</scope>
    <source>
        <tissue evidence="13">Leaf</tissue>
    </source>
</reference>
<keyword evidence="14" id="KW-1185">Reference proteome</keyword>
<comment type="similarity">
    <text evidence="3">Belongs to the complex I NDUFB3 subunit family.</text>
</comment>